<name>A0A2P2L107_RHIMU</name>
<dbReference type="AlphaFoldDB" id="A0A2P2L107"/>
<organism evidence="1">
    <name type="scientific">Rhizophora mucronata</name>
    <name type="common">Asiatic mangrove</name>
    <dbReference type="NCBI Taxonomy" id="61149"/>
    <lineage>
        <taxon>Eukaryota</taxon>
        <taxon>Viridiplantae</taxon>
        <taxon>Streptophyta</taxon>
        <taxon>Embryophyta</taxon>
        <taxon>Tracheophyta</taxon>
        <taxon>Spermatophyta</taxon>
        <taxon>Magnoliopsida</taxon>
        <taxon>eudicotyledons</taxon>
        <taxon>Gunneridae</taxon>
        <taxon>Pentapetalae</taxon>
        <taxon>rosids</taxon>
        <taxon>fabids</taxon>
        <taxon>Malpighiales</taxon>
        <taxon>Rhizophoraceae</taxon>
        <taxon>Rhizophora</taxon>
    </lineage>
</organism>
<accession>A0A2P2L107</accession>
<dbReference type="EMBL" id="GGEC01031168">
    <property type="protein sequence ID" value="MBX11652.1"/>
    <property type="molecule type" value="Transcribed_RNA"/>
</dbReference>
<reference evidence="1" key="1">
    <citation type="submission" date="2018-02" db="EMBL/GenBank/DDBJ databases">
        <title>Rhizophora mucronata_Transcriptome.</title>
        <authorList>
            <person name="Meera S.P."/>
            <person name="Sreeshan A."/>
            <person name="Augustine A."/>
        </authorList>
    </citation>
    <scope>NUCLEOTIDE SEQUENCE</scope>
    <source>
        <tissue evidence="1">Leaf</tissue>
    </source>
</reference>
<evidence type="ECO:0000313" key="1">
    <source>
        <dbReference type="EMBL" id="MBX11652.1"/>
    </source>
</evidence>
<protein>
    <submittedName>
        <fullName evidence="1">Uncharacterized protein</fullName>
    </submittedName>
</protein>
<sequence length="31" mass="3711">MLLQNMELLPPILLEQFIDVNFIIVWTKSDH</sequence>
<proteinExistence type="predicted"/>